<dbReference type="Pfam" id="PF12098">
    <property type="entry name" value="DUF3574"/>
    <property type="match status" value="1"/>
</dbReference>
<organism evidence="1 2">
    <name type="scientific">Caballeronia pedi</name>
    <dbReference type="NCBI Taxonomy" id="1777141"/>
    <lineage>
        <taxon>Bacteria</taxon>
        <taxon>Pseudomonadati</taxon>
        <taxon>Pseudomonadota</taxon>
        <taxon>Betaproteobacteria</taxon>
        <taxon>Burkholderiales</taxon>
        <taxon>Burkholderiaceae</taxon>
        <taxon>Caballeronia</taxon>
    </lineage>
</organism>
<reference evidence="1" key="1">
    <citation type="submission" date="2016-01" db="EMBL/GenBank/DDBJ databases">
        <authorList>
            <person name="Peeters C."/>
        </authorList>
    </citation>
    <scope>NUCLEOTIDE SEQUENCE [LARGE SCALE GENOMIC DNA]</scope>
    <source>
        <strain evidence="1">LMG 29323</strain>
    </source>
</reference>
<gene>
    <name evidence="1" type="ORF">AWB80_02263</name>
</gene>
<keyword evidence="2" id="KW-1185">Reference proteome</keyword>
<evidence type="ECO:0000313" key="1">
    <source>
        <dbReference type="EMBL" id="SAK57333.1"/>
    </source>
</evidence>
<dbReference type="AlphaFoldDB" id="A0A158AHS0"/>
<dbReference type="Proteomes" id="UP000054911">
    <property type="component" value="Unassembled WGS sequence"/>
</dbReference>
<dbReference type="InterPro" id="IPR021957">
    <property type="entry name" value="DUF3574"/>
</dbReference>
<dbReference type="EMBL" id="FCOE02000006">
    <property type="protein sequence ID" value="SAK57333.1"/>
    <property type="molecule type" value="Genomic_DNA"/>
</dbReference>
<evidence type="ECO:0000313" key="2">
    <source>
        <dbReference type="Proteomes" id="UP000054911"/>
    </source>
</evidence>
<evidence type="ECO:0008006" key="3">
    <source>
        <dbReference type="Google" id="ProtNLM"/>
    </source>
</evidence>
<accession>A0A158AHS0</accession>
<proteinExistence type="predicted"/>
<protein>
    <recommendedName>
        <fullName evidence="3">Lipoprotein</fullName>
    </recommendedName>
</protein>
<sequence length="128" mass="14372">MLALAALVPACATPAIETCAAGEQRAVDDLVYFGTGRPKGEVTREEWDDFLRVEVTPRFAQGFTVWQAYGQWRTADGAIVREASYVLNLVHPDDRSSETAVGEIRERYRTRFEQESTMRVKHAVCASF</sequence>
<comment type="caution">
    <text evidence="1">The sequence shown here is derived from an EMBL/GenBank/DDBJ whole genome shotgun (WGS) entry which is preliminary data.</text>
</comment>
<name>A0A158AHS0_9BURK</name>
<dbReference type="STRING" id="1777141.AWB80_02263"/>